<reference evidence="1 2" key="1">
    <citation type="submission" date="2019-12" db="EMBL/GenBank/DDBJ databases">
        <title>Genomic-based taxomic classification of the family Erythrobacteraceae.</title>
        <authorList>
            <person name="Xu L."/>
        </authorList>
    </citation>
    <scope>NUCLEOTIDE SEQUENCE [LARGE SCALE GENOMIC DNA]</scope>
    <source>
        <strain evidence="1 2">JCM 16339</strain>
    </source>
</reference>
<organism evidence="1 2">
    <name type="scientific">Alteraurantiacibacter aestuarii</name>
    <dbReference type="NCBI Taxonomy" id="650004"/>
    <lineage>
        <taxon>Bacteria</taxon>
        <taxon>Pseudomonadati</taxon>
        <taxon>Pseudomonadota</taxon>
        <taxon>Alphaproteobacteria</taxon>
        <taxon>Sphingomonadales</taxon>
        <taxon>Erythrobacteraceae</taxon>
        <taxon>Alteraurantiacibacter</taxon>
    </lineage>
</organism>
<evidence type="ECO:0000313" key="1">
    <source>
        <dbReference type="EMBL" id="MXO88949.1"/>
    </source>
</evidence>
<sequence>MDPECVGLGEVTQAVAGFSGQGFSLRGEKDRFVLPPEMRNPIAEASDERVLCVGKHDSWPCLVGFGSDRIARFDEILAQQQEEARQNGDKFDRAIRSGRLWSFKRHSFDASGRFVLNPSSVKLGKIEDKLYFHGVGDVITIWNPDILMGLGDDFDFFKIYCEQEMAEAAAKGRGK</sequence>
<dbReference type="EMBL" id="WTYY01000004">
    <property type="protein sequence ID" value="MXO88949.1"/>
    <property type="molecule type" value="Genomic_DNA"/>
</dbReference>
<dbReference type="InterPro" id="IPR037914">
    <property type="entry name" value="SpoVT-AbrB_sf"/>
</dbReference>
<comment type="caution">
    <text evidence="1">The sequence shown here is derived from an EMBL/GenBank/DDBJ whole genome shotgun (WGS) entry which is preliminary data.</text>
</comment>
<evidence type="ECO:0000313" key="2">
    <source>
        <dbReference type="Proteomes" id="UP000435243"/>
    </source>
</evidence>
<dbReference type="Proteomes" id="UP000435243">
    <property type="component" value="Unassembled WGS sequence"/>
</dbReference>
<protein>
    <submittedName>
        <fullName evidence="1">Division/cell wall cluster transcriptional repressor MraZ</fullName>
    </submittedName>
</protein>
<gene>
    <name evidence="1" type="ORF">GRI32_09370</name>
</gene>
<dbReference type="OrthoDB" id="9807753at2"/>
<dbReference type="Gene3D" id="3.40.1550.20">
    <property type="entry name" value="Transcriptional regulator MraZ domain"/>
    <property type="match status" value="1"/>
</dbReference>
<keyword evidence="2" id="KW-1185">Reference proteome</keyword>
<dbReference type="AlphaFoldDB" id="A0A844ZTQ6"/>
<accession>A0A844ZTQ6</accession>
<dbReference type="InterPro" id="IPR038619">
    <property type="entry name" value="MraZ_sf"/>
</dbReference>
<proteinExistence type="predicted"/>
<dbReference type="SUPFAM" id="SSF89447">
    <property type="entry name" value="AbrB/MazE/MraZ-like"/>
    <property type="match status" value="1"/>
</dbReference>
<name>A0A844ZTQ6_9SPHN</name>